<feature type="region of interest" description="Disordered" evidence="1">
    <location>
        <begin position="157"/>
        <end position="195"/>
    </location>
</feature>
<reference evidence="2 3" key="1">
    <citation type="submission" date="2019-03" db="EMBL/GenBank/DDBJ databases">
        <title>Single cell metagenomics reveals metabolic interactions within the superorganism composed of flagellate Streblomastix strix and complex community of Bacteroidetes bacteria on its surface.</title>
        <authorList>
            <person name="Treitli S.C."/>
            <person name="Kolisko M."/>
            <person name="Husnik F."/>
            <person name="Keeling P."/>
            <person name="Hampl V."/>
        </authorList>
    </citation>
    <scope>NUCLEOTIDE SEQUENCE [LARGE SCALE GENOMIC DNA]</scope>
    <source>
        <strain evidence="2">ST1C</strain>
    </source>
</reference>
<comment type="caution">
    <text evidence="2">The sequence shown here is derived from an EMBL/GenBank/DDBJ whole genome shotgun (WGS) entry which is preliminary data.</text>
</comment>
<protein>
    <recommendedName>
        <fullName evidence="4">C2 domain-containing protein</fullName>
    </recommendedName>
</protein>
<proteinExistence type="predicted"/>
<evidence type="ECO:0000313" key="3">
    <source>
        <dbReference type="Proteomes" id="UP000324800"/>
    </source>
</evidence>
<name>A0A5J4SAJ8_9EUKA</name>
<feature type="compositionally biased region" description="Basic and acidic residues" evidence="1">
    <location>
        <begin position="163"/>
        <end position="195"/>
    </location>
</feature>
<evidence type="ECO:0000313" key="2">
    <source>
        <dbReference type="EMBL" id="KAA6343154.1"/>
    </source>
</evidence>
<organism evidence="2 3">
    <name type="scientific">Streblomastix strix</name>
    <dbReference type="NCBI Taxonomy" id="222440"/>
    <lineage>
        <taxon>Eukaryota</taxon>
        <taxon>Metamonada</taxon>
        <taxon>Preaxostyla</taxon>
        <taxon>Oxymonadida</taxon>
        <taxon>Streblomastigidae</taxon>
        <taxon>Streblomastix</taxon>
    </lineage>
</organism>
<dbReference type="Proteomes" id="UP000324800">
    <property type="component" value="Unassembled WGS sequence"/>
</dbReference>
<dbReference type="AlphaFoldDB" id="A0A5J4SAJ8"/>
<accession>A0A5J4SAJ8</accession>
<gene>
    <name evidence="2" type="ORF">EZS28_052331</name>
</gene>
<evidence type="ECO:0008006" key="4">
    <source>
        <dbReference type="Google" id="ProtNLM"/>
    </source>
</evidence>
<sequence length="195" mass="22810">MSAKSYKSVTSQKQIQNQQQYVKGVVYIDKIQIREFPEVFGSSKLYPQLDFSLGLGGKVTPAAKQTCNYDYVNDRIELSYDPDCRDNKTQLRIKVYKNEKQEKDNYIGTETVDILPSLNKQIPVDITIRQQGQSFGRVMFNMKYVSQDMVNHENELQQLKSKRQTDDQKSIKDSHTKEYSEGQYEHDEEMKKLEQ</sequence>
<dbReference type="EMBL" id="SNRW01040547">
    <property type="protein sequence ID" value="KAA6343154.1"/>
    <property type="molecule type" value="Genomic_DNA"/>
</dbReference>
<feature type="non-terminal residue" evidence="2">
    <location>
        <position position="195"/>
    </location>
</feature>
<evidence type="ECO:0000256" key="1">
    <source>
        <dbReference type="SAM" id="MobiDB-lite"/>
    </source>
</evidence>